<dbReference type="OrthoDB" id="433828at2759"/>
<dbReference type="Pfam" id="PF00856">
    <property type="entry name" value="SET"/>
    <property type="match status" value="1"/>
</dbReference>
<evidence type="ECO:0000313" key="5">
    <source>
        <dbReference type="Proteomes" id="UP000007800"/>
    </source>
</evidence>
<evidence type="ECO:0000259" key="3">
    <source>
        <dbReference type="PROSITE" id="PS50280"/>
    </source>
</evidence>
<gene>
    <name evidence="4" type="ORF">Pmar_PMAR005361</name>
</gene>
<organism evidence="5">
    <name type="scientific">Perkinsus marinus (strain ATCC 50983 / TXsc)</name>
    <dbReference type="NCBI Taxonomy" id="423536"/>
    <lineage>
        <taxon>Eukaryota</taxon>
        <taxon>Sar</taxon>
        <taxon>Alveolata</taxon>
        <taxon>Perkinsozoa</taxon>
        <taxon>Perkinsea</taxon>
        <taxon>Perkinsida</taxon>
        <taxon>Perkinsidae</taxon>
        <taxon>Perkinsus</taxon>
    </lineage>
</organism>
<dbReference type="InParanoid" id="C5KBC4"/>
<dbReference type="SUPFAM" id="SSF82199">
    <property type="entry name" value="SET domain"/>
    <property type="match status" value="1"/>
</dbReference>
<keyword evidence="2" id="KW-0812">Transmembrane</keyword>
<dbReference type="InterPro" id="IPR053209">
    <property type="entry name" value="Gramillin-biosynth_MTr"/>
</dbReference>
<evidence type="ECO:0000256" key="1">
    <source>
        <dbReference type="SAM" id="MobiDB-lite"/>
    </source>
</evidence>
<evidence type="ECO:0000313" key="4">
    <source>
        <dbReference type="EMBL" id="EER18450.1"/>
    </source>
</evidence>
<feature type="region of interest" description="Disordered" evidence="1">
    <location>
        <begin position="1"/>
        <end position="28"/>
    </location>
</feature>
<dbReference type="PANTHER" id="PTHR47643">
    <property type="entry name" value="TPR DOMAIN PROTEIN (AFU_ORTHOLOGUE AFUA_5G12710)"/>
    <property type="match status" value="1"/>
</dbReference>
<dbReference type="EMBL" id="GG671811">
    <property type="protein sequence ID" value="EER18450.1"/>
    <property type="molecule type" value="Genomic_DNA"/>
</dbReference>
<feature type="domain" description="SET" evidence="3">
    <location>
        <begin position="43"/>
        <end position="199"/>
    </location>
</feature>
<dbReference type="InterPro" id="IPR001214">
    <property type="entry name" value="SET_dom"/>
</dbReference>
<dbReference type="PANTHER" id="PTHR47643:SF2">
    <property type="entry name" value="TPR DOMAIN PROTEIN (AFU_ORTHOLOGUE AFUA_5G12710)"/>
    <property type="match status" value="1"/>
</dbReference>
<dbReference type="Gene3D" id="2.170.270.10">
    <property type="entry name" value="SET domain"/>
    <property type="match status" value="1"/>
</dbReference>
<feature type="transmembrane region" description="Helical" evidence="2">
    <location>
        <begin position="419"/>
        <end position="442"/>
    </location>
</feature>
<keyword evidence="2" id="KW-1133">Transmembrane helix</keyword>
<dbReference type="GeneID" id="9049332"/>
<keyword evidence="2" id="KW-0472">Membrane</keyword>
<protein>
    <recommendedName>
        <fullName evidence="3">SET domain-containing protein</fullName>
    </recommendedName>
</protein>
<accession>C5KBC4</accession>
<evidence type="ECO:0000256" key="2">
    <source>
        <dbReference type="SAM" id="Phobius"/>
    </source>
</evidence>
<dbReference type="InterPro" id="IPR046341">
    <property type="entry name" value="SET_dom_sf"/>
</dbReference>
<sequence>MGGEDDRDLLGFEPTASPPTDDELVGLARGEEGPWPYDLYVNPSVGVKRTEDFGGGRGLYNVSNNVIPVGALIAFERPLLIETSYDKLLSSLQKAAADPSKKEIIQKLFSGSIEDSAELDLEGILSHNYMAEEPLPINGRRDVTDDKLFSRVGLWPFLSMANHSYIPNVTRSHIGKAGFLASRAIRDIPPGAQLLDNYCPTLMPWVERNRVTHSQHGFNEPFDPKFDMSPPEELAALMQAVREIKQALKAGPPTAEQYALAGEEGDSDGSIEPPTMKEHSEMCFQSLIGTLEQIDGSLKDPSLAVAYSTLADAANGSEAYELAVHALSEALALSMSREPYSFVSCTLSTRLAIAARRVLDDDKCARLEQVRDWPFAIAQLSSFRWLENTSAWCSVAETPYLTSATAPYYPQGLDDDSHVFFALVPVCIGGIWFVVNWFMIYLTNNEFIYGRQDTLLNMNKTEHRYSLLDSEDYCELNLMVPWTIKTPTM</sequence>
<name>C5KBC4_PERM5</name>
<proteinExistence type="predicted"/>
<keyword evidence="5" id="KW-1185">Reference proteome</keyword>
<dbReference type="PROSITE" id="PS50280">
    <property type="entry name" value="SET"/>
    <property type="match status" value="1"/>
</dbReference>
<dbReference type="AlphaFoldDB" id="C5KBC4"/>
<reference evidence="4 5" key="1">
    <citation type="submission" date="2008-07" db="EMBL/GenBank/DDBJ databases">
        <authorList>
            <person name="El-Sayed N."/>
            <person name="Caler E."/>
            <person name="Inman J."/>
            <person name="Amedeo P."/>
            <person name="Hass B."/>
            <person name="Wortman J."/>
        </authorList>
    </citation>
    <scope>NUCLEOTIDE SEQUENCE [LARGE SCALE GENOMIC DNA]</scope>
    <source>
        <strain evidence="5">ATCC 50983 / TXsc</strain>
    </source>
</reference>
<dbReference type="Proteomes" id="UP000007800">
    <property type="component" value="Unassembled WGS sequence"/>
</dbReference>
<dbReference type="RefSeq" id="XP_002786654.1">
    <property type="nucleotide sequence ID" value="XM_002786608.1"/>
</dbReference>